<sequence>MTPLGTKREAPMADQLATAEPDEYGHIHLTLKRVKYVVDGGSSQRTRSSHVHQHGKFLREFISEGKLGKAYWFCGICDHRGGSARYVATATSSARMHLAKIHGVNADTPEPTSSSVGPEDSDTQSSTDQPRTAFFGLCTHQARESFRDLLLGFILDEDLSFDVLRNDYLQEALRRLNQSYEQKVGIGRSSMRTALDDVFNSKKDLIKNELQNALTKIHLSFDGWTSPNQHALLGVSAHFLNSRGIPQQRLIALRHLTDTHSGLNLAGALHEVIVDWNLGDIIGCLVSDNASNNDVCTRTLYRTLNPAYEVEDATHRRIRCYGHVLNLVGRAFLSGDNSEAFEQASRTVNSGDQGDFLADWRRHGPIAKLHNLVKWVRFSPQRTILFRNTVNEAQDADDEYQIAKETPRELQLISNNDTRWNSTYKMIERALVMREQISKFLVVNNLEPESSRKAPEDCQLDGEDWKLLIELKDLLEPLYKQTMLTQGWAQSGSHGALWEFILGVEFVLGRMEKWKQVYDSSVSETATSQSAPSRRRATRRSLAKSSDAQPLPEQTRHDGSPETGHSHCADRVKRLQASSRAYLLASIMNGWSKLDDYYSKLDESPLYAGAVILHPGFGLNFLTNRWSDHDGWALRAKKQLAEYWEKWYFRADESSPGAAAECQVASSYSFQDLQEDTEWSDFLSAAQIDSNNPDGAGSDESSELDRYYDLPPSRLKDGKKDPIQWWIRNREEFPTVSKLALDLLAIPPMSADCERAFSAAKLTVTSQRHAMKPDTLEKVQCLRNWMRRGSIDMGGFLGPVKKCTSTPS</sequence>
<protein>
    <recommendedName>
        <fullName evidence="7">HAT C-terminal dimerisation domain-containing protein</fullName>
    </recommendedName>
</protein>
<keyword evidence="9" id="KW-1185">Reference proteome</keyword>
<feature type="region of interest" description="Disordered" evidence="6">
    <location>
        <begin position="525"/>
        <end position="567"/>
    </location>
</feature>
<evidence type="ECO:0000256" key="5">
    <source>
        <dbReference type="ARBA" id="ARBA00023242"/>
    </source>
</evidence>
<keyword evidence="2" id="KW-0479">Metal-binding</keyword>
<evidence type="ECO:0000259" key="7">
    <source>
        <dbReference type="Pfam" id="PF05699"/>
    </source>
</evidence>
<evidence type="ECO:0000256" key="3">
    <source>
        <dbReference type="ARBA" id="ARBA00022771"/>
    </source>
</evidence>
<dbReference type="SUPFAM" id="SSF53098">
    <property type="entry name" value="Ribonuclease H-like"/>
    <property type="match status" value="1"/>
</dbReference>
<dbReference type="GO" id="GO:0005634">
    <property type="term" value="C:nucleus"/>
    <property type="evidence" value="ECO:0007669"/>
    <property type="project" value="UniProtKB-SubCell"/>
</dbReference>
<evidence type="ECO:0000256" key="4">
    <source>
        <dbReference type="ARBA" id="ARBA00022833"/>
    </source>
</evidence>
<keyword evidence="3" id="KW-0863">Zinc-finger</keyword>
<dbReference type="AlphaFoldDB" id="M1WHD5"/>
<dbReference type="InterPro" id="IPR012337">
    <property type="entry name" value="RNaseH-like_sf"/>
</dbReference>
<proteinExistence type="predicted"/>
<feature type="region of interest" description="Disordered" evidence="6">
    <location>
        <begin position="104"/>
        <end position="129"/>
    </location>
</feature>
<feature type="compositionally biased region" description="Basic residues" evidence="6">
    <location>
        <begin position="533"/>
        <end position="542"/>
    </location>
</feature>
<feature type="domain" description="HAT C-terminal dimerisation" evidence="7">
    <location>
        <begin position="703"/>
        <end position="786"/>
    </location>
</feature>
<dbReference type="GO" id="GO:0046983">
    <property type="term" value="F:protein dimerization activity"/>
    <property type="evidence" value="ECO:0007669"/>
    <property type="project" value="InterPro"/>
</dbReference>
<organism evidence="8 9">
    <name type="scientific">Claviceps purpurea (strain 20.1)</name>
    <name type="common">Ergot fungus</name>
    <name type="synonym">Sphacelia segetum</name>
    <dbReference type="NCBI Taxonomy" id="1111077"/>
    <lineage>
        <taxon>Eukaryota</taxon>
        <taxon>Fungi</taxon>
        <taxon>Dikarya</taxon>
        <taxon>Ascomycota</taxon>
        <taxon>Pezizomycotina</taxon>
        <taxon>Sordariomycetes</taxon>
        <taxon>Hypocreomycetidae</taxon>
        <taxon>Hypocreales</taxon>
        <taxon>Clavicipitaceae</taxon>
        <taxon>Claviceps</taxon>
    </lineage>
</organism>
<dbReference type="VEuPathDB" id="FungiDB:CPUR_06833"/>
<dbReference type="GO" id="GO:0008270">
    <property type="term" value="F:zinc ion binding"/>
    <property type="evidence" value="ECO:0007669"/>
    <property type="project" value="UniProtKB-KW"/>
</dbReference>
<evidence type="ECO:0000256" key="6">
    <source>
        <dbReference type="SAM" id="MobiDB-lite"/>
    </source>
</evidence>
<evidence type="ECO:0000313" key="9">
    <source>
        <dbReference type="Proteomes" id="UP000016801"/>
    </source>
</evidence>
<gene>
    <name evidence="8" type="ORF">CPUR_06833</name>
</gene>
<keyword evidence="5" id="KW-0539">Nucleus</keyword>
<feature type="compositionally biased region" description="Basic and acidic residues" evidence="6">
    <location>
        <begin position="554"/>
        <end position="567"/>
    </location>
</feature>
<dbReference type="PANTHER" id="PTHR46481">
    <property type="entry name" value="ZINC FINGER BED DOMAIN-CONTAINING PROTEIN 4"/>
    <property type="match status" value="1"/>
</dbReference>
<comment type="subcellular location">
    <subcellularLocation>
        <location evidence="1">Nucleus</location>
    </subcellularLocation>
</comment>
<dbReference type="InterPro" id="IPR008906">
    <property type="entry name" value="HATC_C_dom"/>
</dbReference>
<reference evidence="8 9" key="1">
    <citation type="journal article" date="2013" name="PLoS Genet.">
        <title>Plant-symbiotic fungi as chemical engineers: Multi-genome analysis of the Clavicipitaceae reveals dynamics of alkaloid loci.</title>
        <authorList>
            <person name="Schardl C.L."/>
            <person name="Young C.A."/>
            <person name="Hesse U."/>
            <person name="Amyotte S.G."/>
            <person name="Andreeva K."/>
            <person name="Calie P.J."/>
            <person name="Fleetwood D.J."/>
            <person name="Haws D.C."/>
            <person name="Moore N."/>
            <person name="Oeser B."/>
            <person name="Panaccione D.G."/>
            <person name="Schweri K.K."/>
            <person name="Voisey C.R."/>
            <person name="Farman M.L."/>
            <person name="Jaromczyk J.W."/>
            <person name="Roe B.A."/>
            <person name="O'Sullivan D.M."/>
            <person name="Scott B."/>
            <person name="Tudzynski P."/>
            <person name="An Z."/>
            <person name="Arnaoudova E.G."/>
            <person name="Bullock C.T."/>
            <person name="Charlton N.D."/>
            <person name="Chen L."/>
            <person name="Cox M."/>
            <person name="Dinkins R.D."/>
            <person name="Florea S."/>
            <person name="Glenn A.E."/>
            <person name="Gordon A."/>
            <person name="Gueldener U."/>
            <person name="Harris D.R."/>
            <person name="Hollin W."/>
            <person name="Jaromczyk J."/>
            <person name="Johnson R.D."/>
            <person name="Khan A.K."/>
            <person name="Leistner E."/>
            <person name="Leuchtmann A."/>
            <person name="Li C."/>
            <person name="Liu J."/>
            <person name="Liu J."/>
            <person name="Liu M."/>
            <person name="Mace W."/>
            <person name="Machado C."/>
            <person name="Nagabhyru P."/>
            <person name="Pan J."/>
            <person name="Schmid J."/>
            <person name="Sugawara K."/>
            <person name="Steiner U."/>
            <person name="Takach J.E."/>
            <person name="Tanaka E."/>
            <person name="Webb J.S."/>
            <person name="Wilson E.V."/>
            <person name="Wiseman J.L."/>
            <person name="Yoshida R."/>
            <person name="Zeng Z."/>
        </authorList>
    </citation>
    <scope>NUCLEOTIDE SEQUENCE [LARGE SCALE GENOMIC DNA]</scope>
    <source>
        <strain evidence="8 9">20.1</strain>
    </source>
</reference>
<dbReference type="eggNOG" id="KOG1121">
    <property type="taxonomic scope" value="Eukaryota"/>
</dbReference>
<comment type="caution">
    <text evidence="8">The sequence shown here is derived from an EMBL/GenBank/DDBJ whole genome shotgun (WGS) entry which is preliminary data.</text>
</comment>
<dbReference type="PANTHER" id="PTHR46481:SF10">
    <property type="entry name" value="ZINC FINGER BED DOMAIN-CONTAINING PROTEIN 39"/>
    <property type="match status" value="1"/>
</dbReference>
<feature type="compositionally biased region" description="Basic and acidic residues" evidence="6">
    <location>
        <begin position="703"/>
        <end position="715"/>
    </location>
</feature>
<name>M1WHD5_CLAP2</name>
<evidence type="ECO:0000256" key="1">
    <source>
        <dbReference type="ARBA" id="ARBA00004123"/>
    </source>
</evidence>
<dbReference type="Pfam" id="PF05699">
    <property type="entry name" value="Dimer_Tnp_hAT"/>
    <property type="match status" value="1"/>
</dbReference>
<dbReference type="OrthoDB" id="4961446at2759"/>
<dbReference type="InterPro" id="IPR052035">
    <property type="entry name" value="ZnF_BED_domain_contain"/>
</dbReference>
<accession>M1WHD5</accession>
<evidence type="ECO:0000313" key="8">
    <source>
        <dbReference type="EMBL" id="CCE35404.1"/>
    </source>
</evidence>
<dbReference type="EMBL" id="CAGA01000191">
    <property type="protein sequence ID" value="CCE35404.1"/>
    <property type="molecule type" value="Genomic_DNA"/>
</dbReference>
<evidence type="ECO:0000256" key="2">
    <source>
        <dbReference type="ARBA" id="ARBA00022723"/>
    </source>
</evidence>
<feature type="region of interest" description="Disordered" evidence="6">
    <location>
        <begin position="688"/>
        <end position="715"/>
    </location>
</feature>
<dbReference type="HOGENOM" id="CLU_009123_10_1_1"/>
<dbReference type="Proteomes" id="UP000016801">
    <property type="component" value="Unassembled WGS sequence"/>
</dbReference>
<keyword evidence="4" id="KW-0862">Zinc</keyword>